<reference evidence="2" key="1">
    <citation type="submission" date="2021-01" db="EMBL/GenBank/DDBJ databases">
        <title>Genome seq and assembly of Tabrizicola sp. KVB23.</title>
        <authorList>
            <person name="Chhetri G."/>
        </authorList>
    </citation>
    <scope>NUCLEOTIDE SEQUENCE</scope>
    <source>
        <strain evidence="2">KVB23</strain>
    </source>
</reference>
<dbReference type="RefSeq" id="WP_202659066.1">
    <property type="nucleotide sequence ID" value="NZ_JAESVP010000003.1"/>
</dbReference>
<dbReference type="GO" id="GO:0004519">
    <property type="term" value="F:endonuclease activity"/>
    <property type="evidence" value="ECO:0007669"/>
    <property type="project" value="UniProtKB-KW"/>
</dbReference>
<name>A0A8J7MS60_9RHOB</name>
<comment type="caution">
    <text evidence="2">The sequence shown here is derived from an EMBL/GenBank/DDBJ whole genome shotgun (WGS) entry which is preliminary data.</text>
</comment>
<dbReference type="EMBL" id="JAESVP010000003">
    <property type="protein sequence ID" value="MBL4927940.1"/>
    <property type="molecule type" value="Genomic_DNA"/>
</dbReference>
<organism evidence="2 3">
    <name type="scientific">Fuscibacter oryzae</name>
    <dbReference type="NCBI Taxonomy" id="2803939"/>
    <lineage>
        <taxon>Bacteria</taxon>
        <taxon>Pseudomonadati</taxon>
        <taxon>Pseudomonadota</taxon>
        <taxon>Alphaproteobacteria</taxon>
        <taxon>Rhodobacterales</taxon>
        <taxon>Paracoccaceae</taxon>
        <taxon>Fuscibacter</taxon>
    </lineage>
</organism>
<gene>
    <name evidence="2" type="ORF">JI744_07465</name>
</gene>
<feature type="domain" description="HNH nuclease" evidence="1">
    <location>
        <begin position="198"/>
        <end position="250"/>
    </location>
</feature>
<dbReference type="InterPro" id="IPR003615">
    <property type="entry name" value="HNH_nuc"/>
</dbReference>
<dbReference type="Pfam" id="PF13391">
    <property type="entry name" value="HNH_2"/>
    <property type="match status" value="1"/>
</dbReference>
<proteinExistence type="predicted"/>
<evidence type="ECO:0000259" key="1">
    <source>
        <dbReference type="Pfam" id="PF13391"/>
    </source>
</evidence>
<sequence>MVRYWWVNQNQTYKAEVGGGYMWSPKRNRDNGFNEFYQNMTKLSSGDLVFSFADTFIKAVGKVSARARSAERPKEFGNVGNAWDVDGWLAQVAYEVLDEPIRPRDHMDILAPHLPNRYSPIRPDGRGNQVYLAEISESMADKLASLIGRRLDEMSEDSQSREIQNRTDIGATEKYQLVLSRLGQGRYRSNLERFENRCRITGITDRRFLTASHIKPWSRSTDSEKLDGNNGLLLSPHIDRLFDRGYISFENDGAPILSSVLPSDVSSAWRLSEGIEKKLLNEQQSSYMDYHRENIFRGRKF</sequence>
<evidence type="ECO:0000313" key="2">
    <source>
        <dbReference type="EMBL" id="MBL4927940.1"/>
    </source>
</evidence>
<evidence type="ECO:0000313" key="3">
    <source>
        <dbReference type="Proteomes" id="UP000619033"/>
    </source>
</evidence>
<keyword evidence="2" id="KW-0540">Nuclease</keyword>
<keyword evidence="3" id="KW-1185">Reference proteome</keyword>
<keyword evidence="2" id="KW-0378">Hydrolase</keyword>
<dbReference type="Proteomes" id="UP000619033">
    <property type="component" value="Unassembled WGS sequence"/>
</dbReference>
<protein>
    <submittedName>
        <fullName evidence="2">HNH endonuclease</fullName>
    </submittedName>
</protein>
<accession>A0A8J7MS60</accession>
<dbReference type="AlphaFoldDB" id="A0A8J7MS60"/>
<keyword evidence="2" id="KW-0255">Endonuclease</keyword>